<dbReference type="RefSeq" id="WP_191207459.1">
    <property type="nucleotide sequence ID" value="NZ_BAABKL010000025.1"/>
</dbReference>
<sequence>MGMASAVIAGGGTTGACAAVLLARRGVRVDLVEARPDFGALGTGVLLHGNALRVLRAAGVCDAVLAAGTPFDSLAVLRPDGTVLAEQPDLRSGGPDLPPTCGITRPRLQRILRDAVTAAGVRTHLGRRVRHVEQDGPDAAAATAATAVLEDGERLRADVVIAADGAHSALRHLVDPGAPQPTGWAVWRALVPRPADVTRTCLAYGGAAHIAGYAPMGDDLAYTMFVTDAPRTGEAPHRAEYTDRVLRLAARYGGPVWAEIRRHLAGAEIHHTAFTHYQARRWASGRLALAGDAAHCMPPTLAQGAAMCLEDAQVLADVLTSGEHDVNGALAAYAERRRPRVRLVADTSMLLGELLATGRHREGPALIHRTLTALGAHP</sequence>
<reference evidence="4" key="1">
    <citation type="submission" date="2020-09" db="EMBL/GenBank/DDBJ databases">
        <title>Secondary metabolite and genome analysis of marine Streptomyces chumphonensis KK1-2T.</title>
        <authorList>
            <person name="Phongsopitanun W."/>
            <person name="Kanchanasin P."/>
            <person name="Pittayakhajonwut P."/>
            <person name="Suwanborirux K."/>
            <person name="Tanasupawat S."/>
        </authorList>
    </citation>
    <scope>NUCLEOTIDE SEQUENCE</scope>
    <source>
        <strain evidence="4">KK1-2</strain>
    </source>
</reference>
<protein>
    <submittedName>
        <fullName evidence="4">FAD-dependent monooxygenase</fullName>
    </submittedName>
</protein>
<keyword evidence="1" id="KW-0560">Oxidoreductase</keyword>
<dbReference type="PANTHER" id="PTHR13789">
    <property type="entry name" value="MONOOXYGENASE"/>
    <property type="match status" value="1"/>
</dbReference>
<dbReference type="GO" id="GO:0071949">
    <property type="term" value="F:FAD binding"/>
    <property type="evidence" value="ECO:0007669"/>
    <property type="project" value="InterPro"/>
</dbReference>
<evidence type="ECO:0000313" key="5">
    <source>
        <dbReference type="Proteomes" id="UP000632289"/>
    </source>
</evidence>
<dbReference type="PANTHER" id="PTHR13789:SF309">
    <property type="entry name" value="PUTATIVE (AFU_ORTHOLOGUE AFUA_6G14510)-RELATED"/>
    <property type="match status" value="1"/>
</dbReference>
<evidence type="ECO:0000256" key="1">
    <source>
        <dbReference type="ARBA" id="ARBA00023002"/>
    </source>
</evidence>
<dbReference type="AlphaFoldDB" id="A0A927EWS1"/>
<keyword evidence="2 4" id="KW-0503">Monooxygenase</keyword>
<dbReference type="InterPro" id="IPR050493">
    <property type="entry name" value="FAD-dep_Monooxygenase_BioMet"/>
</dbReference>
<keyword evidence="5" id="KW-1185">Reference proteome</keyword>
<dbReference type="Proteomes" id="UP000632289">
    <property type="component" value="Unassembled WGS sequence"/>
</dbReference>
<dbReference type="InterPro" id="IPR036188">
    <property type="entry name" value="FAD/NAD-bd_sf"/>
</dbReference>
<evidence type="ECO:0000313" key="4">
    <source>
        <dbReference type="EMBL" id="MBD3930157.1"/>
    </source>
</evidence>
<comment type="caution">
    <text evidence="4">The sequence shown here is derived from an EMBL/GenBank/DDBJ whole genome shotgun (WGS) entry which is preliminary data.</text>
</comment>
<proteinExistence type="predicted"/>
<dbReference type="GO" id="GO:0004497">
    <property type="term" value="F:monooxygenase activity"/>
    <property type="evidence" value="ECO:0007669"/>
    <property type="project" value="UniProtKB-KW"/>
</dbReference>
<dbReference type="EMBL" id="JACXYU010000001">
    <property type="protein sequence ID" value="MBD3930157.1"/>
    <property type="molecule type" value="Genomic_DNA"/>
</dbReference>
<dbReference type="Pfam" id="PF01494">
    <property type="entry name" value="FAD_binding_3"/>
    <property type="match status" value="1"/>
</dbReference>
<dbReference type="InterPro" id="IPR002938">
    <property type="entry name" value="FAD-bd"/>
</dbReference>
<name>A0A927EWS1_9ACTN</name>
<evidence type="ECO:0000256" key="2">
    <source>
        <dbReference type="ARBA" id="ARBA00023033"/>
    </source>
</evidence>
<feature type="domain" description="FAD-binding" evidence="3">
    <location>
        <begin position="5"/>
        <end position="347"/>
    </location>
</feature>
<gene>
    <name evidence="4" type="ORF">IF129_01025</name>
</gene>
<dbReference type="Gene3D" id="3.50.50.60">
    <property type="entry name" value="FAD/NAD(P)-binding domain"/>
    <property type="match status" value="1"/>
</dbReference>
<dbReference type="PRINTS" id="PR00420">
    <property type="entry name" value="RNGMNOXGNASE"/>
</dbReference>
<organism evidence="4 5">
    <name type="scientific">Streptomyces chumphonensis</name>
    <dbReference type="NCBI Taxonomy" id="1214925"/>
    <lineage>
        <taxon>Bacteria</taxon>
        <taxon>Bacillati</taxon>
        <taxon>Actinomycetota</taxon>
        <taxon>Actinomycetes</taxon>
        <taxon>Kitasatosporales</taxon>
        <taxon>Streptomycetaceae</taxon>
        <taxon>Streptomyces</taxon>
    </lineage>
</organism>
<accession>A0A927EWS1</accession>
<dbReference type="SUPFAM" id="SSF51905">
    <property type="entry name" value="FAD/NAD(P)-binding domain"/>
    <property type="match status" value="1"/>
</dbReference>
<evidence type="ECO:0000259" key="3">
    <source>
        <dbReference type="Pfam" id="PF01494"/>
    </source>
</evidence>